<dbReference type="InterPro" id="IPR002942">
    <property type="entry name" value="S4_RNA-bd"/>
</dbReference>
<feature type="domain" description="RNA-binding S4" evidence="9">
    <location>
        <begin position="19"/>
        <end position="75"/>
    </location>
</feature>
<dbReference type="InterPro" id="IPR050343">
    <property type="entry name" value="RsuA_PseudoU_synthase"/>
</dbReference>
<dbReference type="SUPFAM" id="SSF55120">
    <property type="entry name" value="Pseudouridine synthase"/>
    <property type="match status" value="1"/>
</dbReference>
<dbReference type="SUPFAM" id="SSF55174">
    <property type="entry name" value="Alpha-L RNA-binding motif"/>
    <property type="match status" value="1"/>
</dbReference>
<feature type="region of interest" description="Disordered" evidence="8">
    <location>
        <begin position="1"/>
        <end position="21"/>
    </location>
</feature>
<dbReference type="InterPro" id="IPR020094">
    <property type="entry name" value="TruA/RsuA/RluB/E/F_N"/>
</dbReference>
<dbReference type="Pfam" id="PF00849">
    <property type="entry name" value="PseudoU_synth_2"/>
    <property type="match status" value="1"/>
</dbReference>
<evidence type="ECO:0000256" key="8">
    <source>
        <dbReference type="SAM" id="MobiDB-lite"/>
    </source>
</evidence>
<dbReference type="InterPro" id="IPR042092">
    <property type="entry name" value="PsdUridine_s_RsuA/RluB/E/F_cat"/>
</dbReference>
<dbReference type="CDD" id="cd00165">
    <property type="entry name" value="S4"/>
    <property type="match status" value="1"/>
</dbReference>
<evidence type="ECO:0000256" key="2">
    <source>
        <dbReference type="ARBA" id="ARBA00022884"/>
    </source>
</evidence>
<dbReference type="GO" id="GO:0003723">
    <property type="term" value="F:RNA binding"/>
    <property type="evidence" value="ECO:0007669"/>
    <property type="project" value="UniProtKB-KW"/>
</dbReference>
<dbReference type="PROSITE" id="PS50889">
    <property type="entry name" value="S4"/>
    <property type="match status" value="1"/>
</dbReference>
<comment type="similarity">
    <text evidence="1 7">Belongs to the pseudouridine synthase RsuA family.</text>
</comment>
<dbReference type="GO" id="GO:0000455">
    <property type="term" value="P:enzyme-directed rRNA pseudouridine synthesis"/>
    <property type="evidence" value="ECO:0007669"/>
    <property type="project" value="UniProtKB-ARBA"/>
</dbReference>
<dbReference type="EC" id="5.4.99.-" evidence="7"/>
<organism evidence="10 11">
    <name type="scientific">Halorhodospira halochloris</name>
    <name type="common">Ectothiorhodospira halochloris</name>
    <dbReference type="NCBI Taxonomy" id="1052"/>
    <lineage>
        <taxon>Bacteria</taxon>
        <taxon>Pseudomonadati</taxon>
        <taxon>Pseudomonadota</taxon>
        <taxon>Gammaproteobacteria</taxon>
        <taxon>Chromatiales</taxon>
        <taxon>Ectothiorhodospiraceae</taxon>
        <taxon>Halorhodospira</taxon>
    </lineage>
</organism>
<accession>A0A0X8XBR5</accession>
<dbReference type="NCBIfam" id="NF007976">
    <property type="entry name" value="PRK10700.1"/>
    <property type="match status" value="1"/>
</dbReference>
<evidence type="ECO:0000256" key="7">
    <source>
        <dbReference type="RuleBase" id="RU003887"/>
    </source>
</evidence>
<evidence type="ECO:0000256" key="5">
    <source>
        <dbReference type="ARBA" id="ARBA00037383"/>
    </source>
</evidence>
<evidence type="ECO:0000313" key="10">
    <source>
        <dbReference type="EMBL" id="BAU58593.1"/>
    </source>
</evidence>
<keyword evidence="11" id="KW-1185">Reference proteome</keyword>
<dbReference type="GO" id="GO:0160139">
    <property type="term" value="F:23S rRNA pseudouridine(2605) synthase activity"/>
    <property type="evidence" value="ECO:0007669"/>
    <property type="project" value="UniProtKB-EC"/>
</dbReference>
<dbReference type="Proteomes" id="UP000218890">
    <property type="component" value="Chromosome"/>
</dbReference>
<dbReference type="InterPro" id="IPR018496">
    <property type="entry name" value="PsdUridine_synth_RsuA/RluB_CS"/>
</dbReference>
<keyword evidence="3 7" id="KW-0413">Isomerase</keyword>
<feature type="compositionally biased region" description="Polar residues" evidence="8">
    <location>
        <begin position="1"/>
        <end position="16"/>
    </location>
</feature>
<dbReference type="GO" id="GO:0005829">
    <property type="term" value="C:cytosol"/>
    <property type="evidence" value="ECO:0007669"/>
    <property type="project" value="UniProtKB-ARBA"/>
</dbReference>
<dbReference type="FunFam" id="3.30.70.1560:FF:000001">
    <property type="entry name" value="Pseudouridine synthase"/>
    <property type="match status" value="1"/>
</dbReference>
<feature type="compositionally biased region" description="Basic residues" evidence="8">
    <location>
        <begin position="268"/>
        <end position="288"/>
    </location>
</feature>
<dbReference type="RefSeq" id="WP_231901930.1">
    <property type="nucleotide sequence ID" value="NZ_AP017372.2"/>
</dbReference>
<dbReference type="PROSITE" id="PS01149">
    <property type="entry name" value="PSI_RSU"/>
    <property type="match status" value="1"/>
</dbReference>
<dbReference type="FunFam" id="3.10.290.10:FF:000003">
    <property type="entry name" value="Pseudouridine synthase"/>
    <property type="match status" value="1"/>
</dbReference>
<dbReference type="Gene3D" id="3.10.290.10">
    <property type="entry name" value="RNA-binding S4 domain"/>
    <property type="match status" value="1"/>
</dbReference>
<reference evidence="10" key="1">
    <citation type="submission" date="2016-02" db="EMBL/GenBank/DDBJ databases">
        <title>Halorhodospira halochloris DSM-1059 complete genome, version 2.</title>
        <authorList>
            <person name="Tsukatani Y."/>
        </authorList>
    </citation>
    <scope>NUCLEOTIDE SEQUENCE</scope>
    <source>
        <strain evidence="10">DSM 1059</strain>
    </source>
</reference>
<sequence>MADQEGNNLAQENDSPQGEKLQKVLARAGIGSRREMETAIAQGRVTVGGRTARLGDRVGPRDLVEFDGRLIQRVHRQPPIRVLVYNKPEGEVTTRSDPEGRPTVFRRLPRTPGRWIAVGRLDLNSQGLLLFTNDGELANALMHPSKGVEREYACRIRGEVTDDMVARMVEGVELEDGPAHFDVVESAMPLDEPTQSANAWFHVIVSEGRKREVRRLWESQGVTVSRLIRVRYGPIVMPRDLRQGKLYELDDGQKADLYNHVGLEPPPVRKRAPHRPRGRSGGGRRRRK</sequence>
<evidence type="ECO:0000256" key="4">
    <source>
        <dbReference type="ARBA" id="ARBA00036944"/>
    </source>
</evidence>
<evidence type="ECO:0000256" key="1">
    <source>
        <dbReference type="ARBA" id="ARBA00008348"/>
    </source>
</evidence>
<evidence type="ECO:0000256" key="3">
    <source>
        <dbReference type="ARBA" id="ARBA00023235"/>
    </source>
</evidence>
<dbReference type="EMBL" id="AP017372">
    <property type="protein sequence ID" value="BAU58593.1"/>
    <property type="molecule type" value="Genomic_DNA"/>
</dbReference>
<dbReference type="InterPro" id="IPR036986">
    <property type="entry name" value="S4_RNA-bd_sf"/>
</dbReference>
<dbReference type="NCBIfam" id="TIGR00093">
    <property type="entry name" value="pseudouridine synthase"/>
    <property type="match status" value="1"/>
</dbReference>
<dbReference type="PANTHER" id="PTHR47683:SF3">
    <property type="entry name" value="RIBOSOMAL LARGE SUBUNIT PSEUDOURIDINE SYNTHASE B"/>
    <property type="match status" value="1"/>
</dbReference>
<evidence type="ECO:0000313" key="11">
    <source>
        <dbReference type="Proteomes" id="UP000218890"/>
    </source>
</evidence>
<dbReference type="InterPro" id="IPR006145">
    <property type="entry name" value="PsdUridine_synth_RsuA/RluA"/>
</dbReference>
<protein>
    <recommendedName>
        <fullName evidence="7">Pseudouridine synthase</fullName>
        <ecNumber evidence="7">5.4.99.-</ecNumber>
    </recommendedName>
</protein>
<proteinExistence type="inferred from homology"/>
<dbReference type="InterPro" id="IPR020103">
    <property type="entry name" value="PsdUridine_synth_cat_dom_sf"/>
</dbReference>
<dbReference type="Gene3D" id="3.30.70.580">
    <property type="entry name" value="Pseudouridine synthase I, catalytic domain, N-terminal subdomain"/>
    <property type="match status" value="1"/>
</dbReference>
<dbReference type="AlphaFoldDB" id="A0A0X8XBR5"/>
<evidence type="ECO:0000259" key="9">
    <source>
        <dbReference type="SMART" id="SM00363"/>
    </source>
</evidence>
<comment type="catalytic activity">
    <reaction evidence="4">
        <text>uridine(2605) in 23S rRNA = pseudouridine(2605) in 23S rRNA</text>
        <dbReference type="Rhea" id="RHEA:42520"/>
        <dbReference type="Rhea" id="RHEA-COMP:10095"/>
        <dbReference type="Rhea" id="RHEA-COMP:10096"/>
        <dbReference type="ChEBI" id="CHEBI:65314"/>
        <dbReference type="ChEBI" id="CHEBI:65315"/>
        <dbReference type="EC" id="5.4.99.22"/>
    </reaction>
</comment>
<name>A0A0X8XBR5_HALHR</name>
<dbReference type="KEGG" id="hhk:HH1059_19050"/>
<dbReference type="PANTHER" id="PTHR47683">
    <property type="entry name" value="PSEUDOURIDINE SYNTHASE FAMILY PROTEIN-RELATED"/>
    <property type="match status" value="1"/>
</dbReference>
<comment type="function">
    <text evidence="5">Responsible for synthesis of pseudouridine from uracil-2605 in 23S ribosomal RNA.</text>
</comment>
<keyword evidence="2 6" id="KW-0694">RNA-binding</keyword>
<feature type="region of interest" description="Disordered" evidence="8">
    <location>
        <begin position="258"/>
        <end position="288"/>
    </location>
</feature>
<dbReference type="Gene3D" id="3.30.70.1560">
    <property type="entry name" value="Alpha-L RNA-binding motif"/>
    <property type="match status" value="1"/>
</dbReference>
<dbReference type="SMART" id="SM00363">
    <property type="entry name" value="S4"/>
    <property type="match status" value="1"/>
</dbReference>
<evidence type="ECO:0000256" key="6">
    <source>
        <dbReference type="PROSITE-ProRule" id="PRU00182"/>
    </source>
</evidence>
<dbReference type="Pfam" id="PF01479">
    <property type="entry name" value="S4"/>
    <property type="match status" value="1"/>
</dbReference>
<gene>
    <name evidence="10" type="ORF">HH1059_19050</name>
</gene>
<dbReference type="InterPro" id="IPR000748">
    <property type="entry name" value="PsdUridine_synth_RsuA/RluB/E/F"/>
</dbReference>